<dbReference type="NCBIfam" id="TIGR00219">
    <property type="entry name" value="mreC"/>
    <property type="match status" value="1"/>
</dbReference>
<name>A0ABU5IBM4_9BURK</name>
<keyword evidence="3 5" id="KW-0133">Cell shape</keyword>
<comment type="function">
    <text evidence="5">Involved in formation and maintenance of cell shape.</text>
</comment>
<dbReference type="EMBL" id="JAXOJX010000008">
    <property type="protein sequence ID" value="MDZ5456383.1"/>
    <property type="molecule type" value="Genomic_DNA"/>
</dbReference>
<dbReference type="PIRSF" id="PIRSF038471">
    <property type="entry name" value="MreC"/>
    <property type="match status" value="1"/>
</dbReference>
<dbReference type="RefSeq" id="WP_066330581.1">
    <property type="nucleotide sequence ID" value="NZ_JAXOJX010000008.1"/>
</dbReference>
<evidence type="ECO:0000256" key="3">
    <source>
        <dbReference type="ARBA" id="ARBA00022960"/>
    </source>
</evidence>
<gene>
    <name evidence="8" type="primary">mreC</name>
    <name evidence="8" type="ORF">SM757_07335</name>
</gene>
<dbReference type="InterPro" id="IPR007221">
    <property type="entry name" value="MreC"/>
</dbReference>
<comment type="caution">
    <text evidence="8">The sequence shown here is derived from an EMBL/GenBank/DDBJ whole genome shotgun (WGS) entry which is preliminary data.</text>
</comment>
<proteinExistence type="inferred from homology"/>
<accession>A0ABU5IBM4</accession>
<protein>
    <recommendedName>
        <fullName evidence="2 5">Cell shape-determining protein MreC</fullName>
    </recommendedName>
    <alternativeName>
        <fullName evidence="4 5">Cell shape protein MreC</fullName>
    </alternativeName>
</protein>
<comment type="similarity">
    <text evidence="1 5">Belongs to the MreC family.</text>
</comment>
<evidence type="ECO:0000259" key="7">
    <source>
        <dbReference type="Pfam" id="PF04085"/>
    </source>
</evidence>
<dbReference type="InterPro" id="IPR042175">
    <property type="entry name" value="Cell/Rod_MreC_2"/>
</dbReference>
<dbReference type="InterPro" id="IPR042177">
    <property type="entry name" value="Cell/Rod_1"/>
</dbReference>
<dbReference type="Pfam" id="PF04085">
    <property type="entry name" value="MreC"/>
    <property type="match status" value="1"/>
</dbReference>
<feature type="region of interest" description="Disordered" evidence="6">
    <location>
        <begin position="281"/>
        <end position="302"/>
    </location>
</feature>
<evidence type="ECO:0000256" key="4">
    <source>
        <dbReference type="ARBA" id="ARBA00032089"/>
    </source>
</evidence>
<dbReference type="PANTHER" id="PTHR34138">
    <property type="entry name" value="CELL SHAPE-DETERMINING PROTEIN MREC"/>
    <property type="match status" value="1"/>
</dbReference>
<reference evidence="8 9" key="1">
    <citation type="submission" date="2023-11" db="EMBL/GenBank/DDBJ databases">
        <title>Draft genome of Azohydromonas lata strain H1 (DSM1123), a polyhydroxyalkanoate producer.</title>
        <authorList>
            <person name="Traversa D."/>
            <person name="D'Addabbo P."/>
            <person name="Pazzani C."/>
            <person name="Manzari C."/>
            <person name="Chiara M."/>
            <person name="Scrascia M."/>
        </authorList>
    </citation>
    <scope>NUCLEOTIDE SEQUENCE [LARGE SCALE GENOMIC DNA]</scope>
    <source>
        <strain evidence="8 9">H1</strain>
    </source>
</reference>
<organism evidence="8 9">
    <name type="scientific">Azohydromonas lata</name>
    <dbReference type="NCBI Taxonomy" id="45677"/>
    <lineage>
        <taxon>Bacteria</taxon>
        <taxon>Pseudomonadati</taxon>
        <taxon>Pseudomonadota</taxon>
        <taxon>Betaproteobacteria</taxon>
        <taxon>Burkholderiales</taxon>
        <taxon>Sphaerotilaceae</taxon>
        <taxon>Azohydromonas</taxon>
    </lineage>
</organism>
<dbReference type="Gene3D" id="2.40.10.350">
    <property type="entry name" value="Rod shape-determining protein MreC, domain 2"/>
    <property type="match status" value="1"/>
</dbReference>
<keyword evidence="9" id="KW-1185">Reference proteome</keyword>
<feature type="domain" description="Rod shape-determining protein MreC beta-barrel core" evidence="7">
    <location>
        <begin position="135"/>
        <end position="277"/>
    </location>
</feature>
<dbReference type="PANTHER" id="PTHR34138:SF1">
    <property type="entry name" value="CELL SHAPE-DETERMINING PROTEIN MREC"/>
    <property type="match status" value="1"/>
</dbReference>
<evidence type="ECO:0000256" key="6">
    <source>
        <dbReference type="SAM" id="MobiDB-lite"/>
    </source>
</evidence>
<evidence type="ECO:0000313" key="8">
    <source>
        <dbReference type="EMBL" id="MDZ5456383.1"/>
    </source>
</evidence>
<evidence type="ECO:0000256" key="2">
    <source>
        <dbReference type="ARBA" id="ARBA00013855"/>
    </source>
</evidence>
<dbReference type="Gene3D" id="2.40.10.340">
    <property type="entry name" value="Rod shape-determining protein MreC, domain 1"/>
    <property type="match status" value="1"/>
</dbReference>
<dbReference type="Proteomes" id="UP001293718">
    <property type="component" value="Unassembled WGS sequence"/>
</dbReference>
<dbReference type="InterPro" id="IPR055342">
    <property type="entry name" value="MreC_beta-barrel_core"/>
</dbReference>
<evidence type="ECO:0000313" key="9">
    <source>
        <dbReference type="Proteomes" id="UP001293718"/>
    </source>
</evidence>
<evidence type="ECO:0000256" key="1">
    <source>
        <dbReference type="ARBA" id="ARBA00009369"/>
    </source>
</evidence>
<evidence type="ECO:0000256" key="5">
    <source>
        <dbReference type="PIRNR" id="PIRNR038471"/>
    </source>
</evidence>
<sequence length="302" mass="32191">MALGTLDRTPPPFFRQGPSALTKLLLFAALALFLMVADARFALVQQARAVLATLLLPVERTLAVPVGLVEEGYVYVQGLKVARAAEEAALKRLATQSLQAARVQQLESENAKLRALLELRPSITARSQAAEVLWEASDPYTRKVIIDRGAKQGVALGAPVVDEHGVLGQVTRLYPLSAEVTLLSDKDAAIPVLNGRTQQRGAAFGGVNNALELRFMAANADVQPGDPILTSGLDGVYPPGLAVATVERIDRQAEGGFARVSLKTAAKMDDVHHLLVLEPISRQLPPRPDPKQDALAASGGPR</sequence>